<sequence length="111" mass="11739">MAPRSRSRRSPSGAGYRGWSFNTEVLLFVLSVEWSETARASGMDGATTLHLAAAAGVANAVASTTTHLLRLCEVHVAGLKAIQGVVVSMDPMEATLLSTSFKYLPGIRPHA</sequence>
<organism evidence="1">
    <name type="scientific">Arundo donax</name>
    <name type="common">Giant reed</name>
    <name type="synonym">Donax arundinaceus</name>
    <dbReference type="NCBI Taxonomy" id="35708"/>
    <lineage>
        <taxon>Eukaryota</taxon>
        <taxon>Viridiplantae</taxon>
        <taxon>Streptophyta</taxon>
        <taxon>Embryophyta</taxon>
        <taxon>Tracheophyta</taxon>
        <taxon>Spermatophyta</taxon>
        <taxon>Magnoliopsida</taxon>
        <taxon>Liliopsida</taxon>
        <taxon>Poales</taxon>
        <taxon>Poaceae</taxon>
        <taxon>PACMAD clade</taxon>
        <taxon>Arundinoideae</taxon>
        <taxon>Arundineae</taxon>
        <taxon>Arundo</taxon>
    </lineage>
</organism>
<name>A0A0A9BDB8_ARUDO</name>
<dbReference type="AlphaFoldDB" id="A0A0A9BDB8"/>
<reference evidence="1" key="1">
    <citation type="submission" date="2014-09" db="EMBL/GenBank/DDBJ databases">
        <authorList>
            <person name="Magalhaes I.L.F."/>
            <person name="Oliveira U."/>
            <person name="Santos F.R."/>
            <person name="Vidigal T.H.D.A."/>
            <person name="Brescovit A.D."/>
            <person name="Santos A.J."/>
        </authorList>
    </citation>
    <scope>NUCLEOTIDE SEQUENCE</scope>
    <source>
        <tissue evidence="1">Shoot tissue taken approximately 20 cm above the soil surface</tissue>
    </source>
</reference>
<proteinExistence type="predicted"/>
<accession>A0A0A9BDB8</accession>
<reference evidence="1" key="2">
    <citation type="journal article" date="2015" name="Data Brief">
        <title>Shoot transcriptome of the giant reed, Arundo donax.</title>
        <authorList>
            <person name="Barrero R.A."/>
            <person name="Guerrero F.D."/>
            <person name="Moolhuijzen P."/>
            <person name="Goolsby J.A."/>
            <person name="Tidwell J."/>
            <person name="Bellgard S.E."/>
            <person name="Bellgard M.I."/>
        </authorList>
    </citation>
    <scope>NUCLEOTIDE SEQUENCE</scope>
    <source>
        <tissue evidence="1">Shoot tissue taken approximately 20 cm above the soil surface</tissue>
    </source>
</reference>
<dbReference type="EMBL" id="GBRH01240588">
    <property type="protein sequence ID" value="JAD57307.1"/>
    <property type="molecule type" value="Transcribed_RNA"/>
</dbReference>
<evidence type="ECO:0000313" key="1">
    <source>
        <dbReference type="EMBL" id="JAD57307.1"/>
    </source>
</evidence>
<protein>
    <submittedName>
        <fullName evidence="1">Uncharacterized protein</fullName>
    </submittedName>
</protein>